<gene>
    <name evidence="6" type="ORF">GCM10009849_34900</name>
</gene>
<name>A0ABP5NUE5_9MICC</name>
<evidence type="ECO:0000313" key="7">
    <source>
        <dbReference type="Proteomes" id="UP001500432"/>
    </source>
</evidence>
<feature type="DNA-binding region" description="H-T-H motif" evidence="4">
    <location>
        <begin position="30"/>
        <end position="49"/>
    </location>
</feature>
<evidence type="ECO:0000256" key="4">
    <source>
        <dbReference type="PROSITE-ProRule" id="PRU00335"/>
    </source>
</evidence>
<proteinExistence type="predicted"/>
<sequence length="208" mass="21847">MVREKSGDARERILAACSRCIARTGVRGLRIQEVAKEAGVSTGLLYYHFADRDGLLRAALDFVNASAAARAEDVSVRSPQARLRALLHSEFGDEAGVREGSTAWNELRASAVFDSAQAEAIAASTRSWQESVALLVVEARAAHDAGQPPRAQDLSVAPGSPDEAALVLTALVEGLSGRWLTGQLDVVGARKAVDAALAALGLFRGGLT</sequence>
<dbReference type="PRINTS" id="PR00455">
    <property type="entry name" value="HTHTETR"/>
</dbReference>
<accession>A0ABP5NUE5</accession>
<protein>
    <submittedName>
        <fullName evidence="6">TetR/AcrR family transcriptional regulator</fullName>
    </submittedName>
</protein>
<dbReference type="SUPFAM" id="SSF48498">
    <property type="entry name" value="Tetracyclin repressor-like, C-terminal domain"/>
    <property type="match status" value="1"/>
</dbReference>
<dbReference type="InterPro" id="IPR009057">
    <property type="entry name" value="Homeodomain-like_sf"/>
</dbReference>
<keyword evidence="2 4" id="KW-0238">DNA-binding</keyword>
<dbReference type="RefSeq" id="WP_344301105.1">
    <property type="nucleotide sequence ID" value="NZ_BAAAQW010000014.1"/>
</dbReference>
<dbReference type="InterPro" id="IPR050109">
    <property type="entry name" value="HTH-type_TetR-like_transc_reg"/>
</dbReference>
<evidence type="ECO:0000313" key="6">
    <source>
        <dbReference type="EMBL" id="GAA2203252.1"/>
    </source>
</evidence>
<dbReference type="SUPFAM" id="SSF46689">
    <property type="entry name" value="Homeodomain-like"/>
    <property type="match status" value="1"/>
</dbReference>
<dbReference type="InterPro" id="IPR001647">
    <property type="entry name" value="HTH_TetR"/>
</dbReference>
<organism evidence="6 7">
    <name type="scientific">Sinomonas flava</name>
    <dbReference type="NCBI Taxonomy" id="496857"/>
    <lineage>
        <taxon>Bacteria</taxon>
        <taxon>Bacillati</taxon>
        <taxon>Actinomycetota</taxon>
        <taxon>Actinomycetes</taxon>
        <taxon>Micrococcales</taxon>
        <taxon>Micrococcaceae</taxon>
        <taxon>Sinomonas</taxon>
    </lineage>
</organism>
<dbReference type="PANTHER" id="PTHR30055">
    <property type="entry name" value="HTH-TYPE TRANSCRIPTIONAL REGULATOR RUTR"/>
    <property type="match status" value="1"/>
</dbReference>
<dbReference type="PANTHER" id="PTHR30055:SF234">
    <property type="entry name" value="HTH-TYPE TRANSCRIPTIONAL REGULATOR BETI"/>
    <property type="match status" value="1"/>
</dbReference>
<dbReference type="Gene3D" id="1.10.357.10">
    <property type="entry name" value="Tetracycline Repressor, domain 2"/>
    <property type="match status" value="1"/>
</dbReference>
<keyword evidence="1" id="KW-0805">Transcription regulation</keyword>
<dbReference type="EMBL" id="BAAAQW010000014">
    <property type="protein sequence ID" value="GAA2203252.1"/>
    <property type="molecule type" value="Genomic_DNA"/>
</dbReference>
<evidence type="ECO:0000259" key="5">
    <source>
        <dbReference type="PROSITE" id="PS50977"/>
    </source>
</evidence>
<dbReference type="Proteomes" id="UP001500432">
    <property type="component" value="Unassembled WGS sequence"/>
</dbReference>
<evidence type="ECO:0000256" key="3">
    <source>
        <dbReference type="ARBA" id="ARBA00023163"/>
    </source>
</evidence>
<evidence type="ECO:0000256" key="2">
    <source>
        <dbReference type="ARBA" id="ARBA00023125"/>
    </source>
</evidence>
<dbReference type="InterPro" id="IPR036271">
    <property type="entry name" value="Tet_transcr_reg_TetR-rel_C_sf"/>
</dbReference>
<dbReference type="PROSITE" id="PS50977">
    <property type="entry name" value="HTH_TETR_2"/>
    <property type="match status" value="1"/>
</dbReference>
<reference evidence="7" key="1">
    <citation type="journal article" date="2019" name="Int. J. Syst. Evol. Microbiol.">
        <title>The Global Catalogue of Microorganisms (GCM) 10K type strain sequencing project: providing services to taxonomists for standard genome sequencing and annotation.</title>
        <authorList>
            <consortium name="The Broad Institute Genomics Platform"/>
            <consortium name="The Broad Institute Genome Sequencing Center for Infectious Disease"/>
            <person name="Wu L."/>
            <person name="Ma J."/>
        </authorList>
    </citation>
    <scope>NUCLEOTIDE SEQUENCE [LARGE SCALE GENOMIC DNA]</scope>
    <source>
        <strain evidence="7">JCM 16034</strain>
    </source>
</reference>
<comment type="caution">
    <text evidence="6">The sequence shown here is derived from an EMBL/GenBank/DDBJ whole genome shotgun (WGS) entry which is preliminary data.</text>
</comment>
<evidence type="ECO:0000256" key="1">
    <source>
        <dbReference type="ARBA" id="ARBA00023015"/>
    </source>
</evidence>
<dbReference type="Pfam" id="PF00440">
    <property type="entry name" value="TetR_N"/>
    <property type="match status" value="1"/>
</dbReference>
<feature type="domain" description="HTH tetR-type" evidence="5">
    <location>
        <begin position="7"/>
        <end position="67"/>
    </location>
</feature>
<keyword evidence="3" id="KW-0804">Transcription</keyword>
<keyword evidence="7" id="KW-1185">Reference proteome</keyword>